<evidence type="ECO:0008006" key="14">
    <source>
        <dbReference type="Google" id="ProtNLM"/>
    </source>
</evidence>
<dbReference type="PANTHER" id="PTHR12415:SF0">
    <property type="entry name" value="TYROSYL-DNA PHOSPHODIESTERASE 1"/>
    <property type="match status" value="1"/>
</dbReference>
<feature type="active site" description="Proton donor/acceptor" evidence="9">
    <location>
        <position position="609"/>
    </location>
</feature>
<feature type="compositionally biased region" description="Basic and acidic residues" evidence="11">
    <location>
        <begin position="163"/>
        <end position="174"/>
    </location>
</feature>
<dbReference type="GO" id="GO:0006281">
    <property type="term" value="P:DNA repair"/>
    <property type="evidence" value="ECO:0007669"/>
    <property type="project" value="UniProtKB-KW"/>
</dbReference>
<dbReference type="GO" id="GO:0017005">
    <property type="term" value="F:3'-tyrosyl-DNA phosphodiesterase activity"/>
    <property type="evidence" value="ECO:0007669"/>
    <property type="project" value="TreeGrafter"/>
</dbReference>
<accession>A0A9P8A177</accession>
<keyword evidence="8" id="KW-0539">Nucleus</keyword>
<comment type="similarity">
    <text evidence="2">Belongs to the tyrosyl-DNA phosphodiesterase family.</text>
</comment>
<dbReference type="CDD" id="cd09122">
    <property type="entry name" value="PLDc_Tdp1_1"/>
    <property type="match status" value="1"/>
</dbReference>
<keyword evidence="7" id="KW-0234">DNA repair</keyword>
<dbReference type="SUPFAM" id="SSF56024">
    <property type="entry name" value="Phospholipase D/nuclease"/>
    <property type="match status" value="2"/>
</dbReference>
<evidence type="ECO:0000256" key="10">
    <source>
        <dbReference type="PIRSR" id="PIRSR610347-2"/>
    </source>
</evidence>
<name>A0A9P8A177_MORAP</name>
<dbReference type="Proteomes" id="UP000717515">
    <property type="component" value="Unassembled WGS sequence"/>
</dbReference>
<evidence type="ECO:0000313" key="13">
    <source>
        <dbReference type="Proteomes" id="UP000717515"/>
    </source>
</evidence>
<dbReference type="Pfam" id="PF06087">
    <property type="entry name" value="Tyr-DNA_phospho"/>
    <property type="match status" value="1"/>
</dbReference>
<dbReference type="GO" id="GO:0003697">
    <property type="term" value="F:single-stranded DNA binding"/>
    <property type="evidence" value="ECO:0007669"/>
    <property type="project" value="TreeGrafter"/>
</dbReference>
<feature type="compositionally biased region" description="Basic and acidic residues" evidence="11">
    <location>
        <begin position="78"/>
        <end position="88"/>
    </location>
</feature>
<evidence type="ECO:0000256" key="6">
    <source>
        <dbReference type="ARBA" id="ARBA00022839"/>
    </source>
</evidence>
<sequence length="743" mass="81729">MDYSDDEAEMAEAIRLSLLEPQPVPQIWTAPGVKKEPGVKREPGLSSSSASSNSLPAEPSYTNTPTFHHMNHARVVRVKNEQAFGHEDEDKDDEDDDNDLKRALALSLATSPPISSVGATGPVKSEPRVESVSNGVPPPEPANPSLVSERAFSVPSAFGISRAEMERERQERLLKRSLSAATSTASMKSEYEGNRTKKRHVEETTFTYSSASPATSSSSSSSSSSIPIPKISPASTTNKESPSSARSSLSSSRTSTASWPTTTPLSSTSSRLSSHSTATTRSESLYPDIDAYPPQYTTATFRNTYIQGTVPGKWTIRFQDLVSRDHIVKAVLTTFMLDEPWLEKFLPRSVPQCLVTHWSKEQGDQPGFLTDGKVTYLHPPLNGFGTFHPKLMLLFYPTFCRVVVSSANLVSHDWEQLVNTVYVQDFTLLPVPVQSPEELGEFGATLYNYLKVMTVPEKILSVLKCVDLKPAKVLLIPSVQGSFPIANDYTYGIAQLARVMQPRCAADQEWELEYQTSSLGKLTLKFLAEIYRASKGLPPRSRSKLDDMDVMPPIKVIFPTERHVQSSRLGEMGAGTICFQEQYWSQATYPRRVMHDFECAGELKGSLMHTKLIVAKNVPPSRNARRSEATAAAAASRSAGWFYIGSANFTESAWGTVIAKKPAKASTAVATSIPPAPTGSSLHISMRNWELGIVYVIETEDEMQAMTRGLGGQESGQSFFGPLPVPYKRPLKPYDALDRPWIR</sequence>
<gene>
    <name evidence="12" type="ORF">KVV02_003444</name>
</gene>
<feature type="active site" description="Nucleophile" evidence="9">
    <location>
        <position position="388"/>
    </location>
</feature>
<evidence type="ECO:0000256" key="11">
    <source>
        <dbReference type="SAM" id="MobiDB-lite"/>
    </source>
</evidence>
<feature type="compositionally biased region" description="Basic and acidic residues" evidence="11">
    <location>
        <begin position="33"/>
        <end position="43"/>
    </location>
</feature>
<dbReference type="GO" id="GO:0003690">
    <property type="term" value="F:double-stranded DNA binding"/>
    <property type="evidence" value="ECO:0007669"/>
    <property type="project" value="TreeGrafter"/>
</dbReference>
<feature type="compositionally biased region" description="Polar residues" evidence="11">
    <location>
        <begin position="108"/>
        <end position="118"/>
    </location>
</feature>
<feature type="compositionally biased region" description="Acidic residues" evidence="11">
    <location>
        <begin position="89"/>
        <end position="98"/>
    </location>
</feature>
<dbReference type="PANTHER" id="PTHR12415">
    <property type="entry name" value="TYROSYL-DNA PHOSPHODIESTERASE 1"/>
    <property type="match status" value="1"/>
</dbReference>
<comment type="caution">
    <text evidence="12">The sequence shown here is derived from an EMBL/GenBank/DDBJ whole genome shotgun (WGS) entry which is preliminary data.</text>
</comment>
<protein>
    <recommendedName>
        <fullName evidence="14">Tyrosyl-DNA phosphodiesterase</fullName>
    </recommendedName>
</protein>
<keyword evidence="4" id="KW-0227">DNA damage</keyword>
<dbReference type="InterPro" id="IPR010347">
    <property type="entry name" value="Tdp1"/>
</dbReference>
<proteinExistence type="inferred from homology"/>
<feature type="binding site" evidence="10">
    <location>
        <position position="390"/>
    </location>
    <ligand>
        <name>substrate</name>
    </ligand>
</feature>
<dbReference type="GO" id="GO:0004527">
    <property type="term" value="F:exonuclease activity"/>
    <property type="evidence" value="ECO:0007669"/>
    <property type="project" value="UniProtKB-KW"/>
</dbReference>
<reference evidence="12" key="1">
    <citation type="submission" date="2021-07" db="EMBL/GenBank/DDBJ databases">
        <title>Draft genome of Mortierella alpina, strain LL118, isolated from an aspen leaf litter sample.</title>
        <authorList>
            <person name="Yang S."/>
            <person name="Vinatzer B.A."/>
        </authorList>
    </citation>
    <scope>NUCLEOTIDE SEQUENCE</scope>
    <source>
        <strain evidence="12">LL118</strain>
    </source>
</reference>
<evidence type="ECO:0000256" key="7">
    <source>
        <dbReference type="ARBA" id="ARBA00023204"/>
    </source>
</evidence>
<dbReference type="Gene3D" id="6.10.140.100">
    <property type="match status" value="1"/>
</dbReference>
<evidence type="ECO:0000256" key="9">
    <source>
        <dbReference type="PIRSR" id="PIRSR610347-1"/>
    </source>
</evidence>
<feature type="compositionally biased region" description="Basic and acidic residues" evidence="11">
    <location>
        <begin position="189"/>
        <end position="203"/>
    </location>
</feature>
<feature type="region of interest" description="Disordered" evidence="11">
    <location>
        <begin position="15"/>
        <end position="289"/>
    </location>
</feature>
<dbReference type="GO" id="GO:0005634">
    <property type="term" value="C:nucleus"/>
    <property type="evidence" value="ECO:0007669"/>
    <property type="project" value="UniProtKB-SubCell"/>
</dbReference>
<feature type="binding site" evidence="10">
    <location>
        <position position="611"/>
    </location>
    <ligand>
        <name>substrate</name>
    </ligand>
</feature>
<dbReference type="SMART" id="SM00726">
    <property type="entry name" value="UIM"/>
    <property type="match status" value="2"/>
</dbReference>
<keyword evidence="5" id="KW-0378">Hydrolase</keyword>
<dbReference type="AlphaFoldDB" id="A0A9P8A177"/>
<feature type="compositionally biased region" description="Low complexity" evidence="11">
    <location>
        <begin position="45"/>
        <end position="60"/>
    </location>
</feature>
<evidence type="ECO:0000256" key="2">
    <source>
        <dbReference type="ARBA" id="ARBA00010205"/>
    </source>
</evidence>
<keyword evidence="3" id="KW-0540">Nuclease</keyword>
<evidence type="ECO:0000256" key="5">
    <source>
        <dbReference type="ARBA" id="ARBA00022801"/>
    </source>
</evidence>
<evidence type="ECO:0000256" key="8">
    <source>
        <dbReference type="ARBA" id="ARBA00023242"/>
    </source>
</evidence>
<evidence type="ECO:0000256" key="1">
    <source>
        <dbReference type="ARBA" id="ARBA00004123"/>
    </source>
</evidence>
<evidence type="ECO:0000256" key="4">
    <source>
        <dbReference type="ARBA" id="ARBA00022763"/>
    </source>
</evidence>
<dbReference type="EMBL" id="JAIFTL010000243">
    <property type="protein sequence ID" value="KAG9320955.1"/>
    <property type="molecule type" value="Genomic_DNA"/>
</dbReference>
<evidence type="ECO:0000256" key="3">
    <source>
        <dbReference type="ARBA" id="ARBA00022722"/>
    </source>
</evidence>
<keyword evidence="6" id="KW-0269">Exonuclease</keyword>
<dbReference type="Gene3D" id="3.30.870.10">
    <property type="entry name" value="Endonuclease Chain A"/>
    <property type="match status" value="2"/>
</dbReference>
<feature type="compositionally biased region" description="Low complexity" evidence="11">
    <location>
        <begin position="209"/>
        <end position="282"/>
    </location>
</feature>
<comment type="subcellular location">
    <subcellularLocation>
        <location evidence="1">Nucleus</location>
    </subcellularLocation>
</comment>
<dbReference type="InterPro" id="IPR003903">
    <property type="entry name" value="UIM_dom"/>
</dbReference>
<evidence type="ECO:0000313" key="12">
    <source>
        <dbReference type="EMBL" id="KAG9320955.1"/>
    </source>
</evidence>
<organism evidence="12 13">
    <name type="scientific">Mortierella alpina</name>
    <name type="common">Oleaginous fungus</name>
    <name type="synonym">Mortierella renispora</name>
    <dbReference type="NCBI Taxonomy" id="64518"/>
    <lineage>
        <taxon>Eukaryota</taxon>
        <taxon>Fungi</taxon>
        <taxon>Fungi incertae sedis</taxon>
        <taxon>Mucoromycota</taxon>
        <taxon>Mortierellomycotina</taxon>
        <taxon>Mortierellomycetes</taxon>
        <taxon>Mortierellales</taxon>
        <taxon>Mortierellaceae</taxon>
        <taxon>Mortierella</taxon>
    </lineage>
</organism>